<evidence type="ECO:0000313" key="9">
    <source>
        <dbReference type="Proteomes" id="UP000659654"/>
    </source>
</evidence>
<dbReference type="GO" id="GO:0007064">
    <property type="term" value="P:mitotic sister chromatid cohesion"/>
    <property type="evidence" value="ECO:0007669"/>
    <property type="project" value="InterPro"/>
</dbReference>
<dbReference type="GO" id="GO:0003677">
    <property type="term" value="F:DNA binding"/>
    <property type="evidence" value="ECO:0007669"/>
    <property type="project" value="UniProtKB-KW"/>
</dbReference>
<keyword evidence="5" id="KW-0131">Cell cycle</keyword>
<proteinExistence type="inferred from homology"/>
<dbReference type="InterPro" id="IPR018607">
    <property type="entry name" value="Ctf8"/>
</dbReference>
<dbReference type="AlphaFoldDB" id="A0A1I7SH06"/>
<accession>A0A1I7SH06</accession>
<dbReference type="EMBL" id="CAJFDI010000001">
    <property type="protein sequence ID" value="CAD5208074.1"/>
    <property type="molecule type" value="Genomic_DNA"/>
</dbReference>
<keyword evidence="4" id="KW-0539">Nucleus</keyword>
<reference evidence="10" key="1">
    <citation type="submission" date="2016-11" db="UniProtKB">
        <authorList>
            <consortium name="WormBaseParasite"/>
        </authorList>
    </citation>
    <scope>IDENTIFICATION</scope>
</reference>
<comment type="subcellular location">
    <subcellularLocation>
        <location evidence="1">Nucleus</location>
    </subcellularLocation>
</comment>
<evidence type="ECO:0000256" key="6">
    <source>
        <dbReference type="ARBA" id="ARBA00038447"/>
    </source>
</evidence>
<gene>
    <name evidence="7" type="ORF">BXYJ_LOCUS310</name>
</gene>
<evidence type="ECO:0000256" key="1">
    <source>
        <dbReference type="ARBA" id="ARBA00004123"/>
    </source>
</evidence>
<dbReference type="Proteomes" id="UP000095284">
    <property type="component" value="Unplaced"/>
</dbReference>
<comment type="similarity">
    <text evidence="6">Belongs to the CTF8 family.</text>
</comment>
<sequence>MLVKFVAEPGATPEHILIEVQGAIEPPMKPAGKTVLFLYWKDPTTAVCLIGHYMLEGSLKKLEKPFLVVDTRSVKPTGEGEYNCRVACVIRQKMAFKSRPKPILC</sequence>
<evidence type="ECO:0000256" key="3">
    <source>
        <dbReference type="ARBA" id="ARBA00023125"/>
    </source>
</evidence>
<keyword evidence="2" id="KW-0235">DNA replication</keyword>
<keyword evidence="9" id="KW-1185">Reference proteome</keyword>
<evidence type="ECO:0000256" key="5">
    <source>
        <dbReference type="ARBA" id="ARBA00023306"/>
    </source>
</evidence>
<organism evidence="8 10">
    <name type="scientific">Bursaphelenchus xylophilus</name>
    <name type="common">Pinewood nematode worm</name>
    <name type="synonym">Aphelenchoides xylophilus</name>
    <dbReference type="NCBI Taxonomy" id="6326"/>
    <lineage>
        <taxon>Eukaryota</taxon>
        <taxon>Metazoa</taxon>
        <taxon>Ecdysozoa</taxon>
        <taxon>Nematoda</taxon>
        <taxon>Chromadorea</taxon>
        <taxon>Rhabditida</taxon>
        <taxon>Tylenchina</taxon>
        <taxon>Tylenchomorpha</taxon>
        <taxon>Aphelenchoidea</taxon>
        <taxon>Aphelenchoididae</taxon>
        <taxon>Bursaphelenchus</taxon>
    </lineage>
</organism>
<reference evidence="7" key="2">
    <citation type="submission" date="2020-09" db="EMBL/GenBank/DDBJ databases">
        <authorList>
            <person name="Kikuchi T."/>
        </authorList>
    </citation>
    <scope>NUCLEOTIDE SEQUENCE</scope>
    <source>
        <strain evidence="7">Ka4C1</strain>
    </source>
</reference>
<evidence type="ECO:0000313" key="7">
    <source>
        <dbReference type="EMBL" id="CAD5208074.1"/>
    </source>
</evidence>
<dbReference type="PANTHER" id="PTHR28605">
    <property type="entry name" value="CTF8, CHROMOSOME TRANSMISSION FIDELITY FACTOR 8 HOMOLOG (S. CEREVISIAE)"/>
    <property type="match status" value="1"/>
</dbReference>
<dbReference type="GO" id="GO:0006260">
    <property type="term" value="P:DNA replication"/>
    <property type="evidence" value="ECO:0007669"/>
    <property type="project" value="UniProtKB-KW"/>
</dbReference>
<evidence type="ECO:0000313" key="10">
    <source>
        <dbReference type="WBParaSite" id="BXY_1232100.1"/>
    </source>
</evidence>
<dbReference type="eggNOG" id="KOG4487">
    <property type="taxonomic scope" value="Eukaryota"/>
</dbReference>
<dbReference type="Proteomes" id="UP000582659">
    <property type="component" value="Unassembled WGS sequence"/>
</dbReference>
<dbReference type="EMBL" id="CAJFCV020000001">
    <property type="protein sequence ID" value="CAG9080110.1"/>
    <property type="molecule type" value="Genomic_DNA"/>
</dbReference>
<dbReference type="PANTHER" id="PTHR28605:SF1">
    <property type="entry name" value="CHROMOSOME TRANSMISSION FIDELITY FACTOR 8"/>
    <property type="match status" value="1"/>
</dbReference>
<dbReference type="GO" id="GO:0031390">
    <property type="term" value="C:Ctf18 RFC-like complex"/>
    <property type="evidence" value="ECO:0007669"/>
    <property type="project" value="InterPro"/>
</dbReference>
<protein>
    <submittedName>
        <fullName evidence="7">(pine wood nematode) hypothetical protein</fullName>
    </submittedName>
</protein>
<dbReference type="OrthoDB" id="121932at2759"/>
<dbReference type="SMR" id="A0A1I7SH06"/>
<evidence type="ECO:0000256" key="2">
    <source>
        <dbReference type="ARBA" id="ARBA00022705"/>
    </source>
</evidence>
<dbReference type="Pfam" id="PF09696">
    <property type="entry name" value="Ctf8"/>
    <property type="match status" value="1"/>
</dbReference>
<dbReference type="Proteomes" id="UP000659654">
    <property type="component" value="Unassembled WGS sequence"/>
</dbReference>
<keyword evidence="3" id="KW-0238">DNA-binding</keyword>
<evidence type="ECO:0000256" key="4">
    <source>
        <dbReference type="ARBA" id="ARBA00023242"/>
    </source>
</evidence>
<evidence type="ECO:0000313" key="8">
    <source>
        <dbReference type="Proteomes" id="UP000095284"/>
    </source>
</evidence>
<name>A0A1I7SH06_BURXY</name>
<dbReference type="WBParaSite" id="BXY_1232100.1">
    <property type="protein sequence ID" value="BXY_1232100.1"/>
    <property type="gene ID" value="BXY_1232100"/>
</dbReference>